<dbReference type="InterPro" id="IPR000524">
    <property type="entry name" value="Tscrpt_reg_HTH_GntR"/>
</dbReference>
<keyword evidence="1" id="KW-0805">Transcription regulation</keyword>
<evidence type="ECO:0000313" key="6">
    <source>
        <dbReference type="Proteomes" id="UP000191055"/>
    </source>
</evidence>
<dbReference type="PROSITE" id="PS50949">
    <property type="entry name" value="HTH_GNTR"/>
    <property type="match status" value="1"/>
</dbReference>
<proteinExistence type="predicted"/>
<evidence type="ECO:0000313" key="5">
    <source>
        <dbReference type="EMBL" id="SKB83491.1"/>
    </source>
</evidence>
<dbReference type="RefSeq" id="WP_079557116.1">
    <property type="nucleotide sequence ID" value="NZ_CP021904.1"/>
</dbReference>
<dbReference type="Gene3D" id="1.10.10.10">
    <property type="entry name" value="Winged helix-like DNA-binding domain superfamily/Winged helix DNA-binding domain"/>
    <property type="match status" value="1"/>
</dbReference>
<dbReference type="EMBL" id="FUYV01000005">
    <property type="protein sequence ID" value="SKB83491.1"/>
    <property type="molecule type" value="Genomic_DNA"/>
</dbReference>
<evidence type="ECO:0000256" key="3">
    <source>
        <dbReference type="ARBA" id="ARBA00023163"/>
    </source>
</evidence>
<dbReference type="InterPro" id="IPR036390">
    <property type="entry name" value="WH_DNA-bd_sf"/>
</dbReference>
<dbReference type="Proteomes" id="UP000191055">
    <property type="component" value="Unassembled WGS sequence"/>
</dbReference>
<dbReference type="Pfam" id="PF00392">
    <property type="entry name" value="GntR"/>
    <property type="match status" value="1"/>
</dbReference>
<dbReference type="SUPFAM" id="SSF46785">
    <property type="entry name" value="Winged helix' DNA-binding domain"/>
    <property type="match status" value="1"/>
</dbReference>
<accession>A0A1T5EHV6</accession>
<sequence>MEFRESKGIFKQIADNISDRIITGELPVGSKIPSVRELAATMGVNHNTIMRAYLEMQRDEIIQNQRGIGYFVAEDAINKINKIRKEEFFKYQFPEFLHQVKVLGLNKEDLKPLLNILDES</sequence>
<feature type="domain" description="HTH gntR-type" evidence="4">
    <location>
        <begin position="7"/>
        <end position="75"/>
    </location>
</feature>
<keyword evidence="3" id="KW-0804">Transcription</keyword>
<dbReference type="SMART" id="SM00345">
    <property type="entry name" value="HTH_GNTR"/>
    <property type="match status" value="1"/>
</dbReference>
<dbReference type="PANTHER" id="PTHR38445:SF10">
    <property type="entry name" value="GNTR-FAMILY TRANSCRIPTIONAL REGULATOR"/>
    <property type="match status" value="1"/>
</dbReference>
<gene>
    <name evidence="5" type="ORF">SAMN03080601_01348</name>
</gene>
<protein>
    <submittedName>
        <fullName evidence="5">DNA-binding transcriptional regulator YhcF, GntR family</fullName>
    </submittedName>
</protein>
<keyword evidence="6" id="KW-1185">Reference proteome</keyword>
<dbReference type="AlphaFoldDB" id="A0A1T5EHV6"/>
<evidence type="ECO:0000259" key="4">
    <source>
        <dbReference type="PROSITE" id="PS50949"/>
    </source>
</evidence>
<keyword evidence="2 5" id="KW-0238">DNA-binding</keyword>
<dbReference type="KEGG" id="asx:CDL62_07425"/>
<reference evidence="5 6" key="1">
    <citation type="submission" date="2017-02" db="EMBL/GenBank/DDBJ databases">
        <authorList>
            <person name="Peterson S.W."/>
        </authorList>
    </citation>
    <scope>NUCLEOTIDE SEQUENCE [LARGE SCALE GENOMIC DNA]</scope>
    <source>
        <strain evidence="5 6">DSM 24412</strain>
    </source>
</reference>
<dbReference type="OrthoDB" id="362473at2"/>
<organism evidence="5 6">
    <name type="scientific">Alkalitalea saponilacus</name>
    <dbReference type="NCBI Taxonomy" id="889453"/>
    <lineage>
        <taxon>Bacteria</taxon>
        <taxon>Pseudomonadati</taxon>
        <taxon>Bacteroidota</taxon>
        <taxon>Bacteroidia</taxon>
        <taxon>Marinilabiliales</taxon>
        <taxon>Marinilabiliaceae</taxon>
        <taxon>Alkalitalea</taxon>
    </lineage>
</organism>
<dbReference type="InterPro" id="IPR036388">
    <property type="entry name" value="WH-like_DNA-bd_sf"/>
</dbReference>
<dbReference type="STRING" id="889453.SAMN03080601_01348"/>
<evidence type="ECO:0000256" key="2">
    <source>
        <dbReference type="ARBA" id="ARBA00023125"/>
    </source>
</evidence>
<evidence type="ECO:0000256" key="1">
    <source>
        <dbReference type="ARBA" id="ARBA00023015"/>
    </source>
</evidence>
<dbReference type="GO" id="GO:0003677">
    <property type="term" value="F:DNA binding"/>
    <property type="evidence" value="ECO:0007669"/>
    <property type="project" value="UniProtKB-KW"/>
</dbReference>
<dbReference type="PANTHER" id="PTHR38445">
    <property type="entry name" value="HTH-TYPE TRANSCRIPTIONAL REPRESSOR YTRA"/>
    <property type="match status" value="1"/>
</dbReference>
<dbReference type="Gene3D" id="1.10.287.100">
    <property type="match status" value="1"/>
</dbReference>
<dbReference type="GO" id="GO:0003700">
    <property type="term" value="F:DNA-binding transcription factor activity"/>
    <property type="evidence" value="ECO:0007669"/>
    <property type="project" value="InterPro"/>
</dbReference>
<name>A0A1T5EHV6_9BACT</name>
<dbReference type="CDD" id="cd07377">
    <property type="entry name" value="WHTH_GntR"/>
    <property type="match status" value="1"/>
</dbReference>